<dbReference type="InterPro" id="IPR022812">
    <property type="entry name" value="Dynamin"/>
</dbReference>
<feature type="coiled-coil region" evidence="19">
    <location>
        <begin position="951"/>
        <end position="1014"/>
    </location>
</feature>
<evidence type="ECO:0000256" key="14">
    <source>
        <dbReference type="ARBA" id="ARBA00023134"/>
    </source>
</evidence>
<keyword evidence="12" id="KW-0446">Lipid-binding</keyword>
<evidence type="ECO:0000256" key="10">
    <source>
        <dbReference type="ARBA" id="ARBA00022989"/>
    </source>
</evidence>
<dbReference type="InterPro" id="IPR030381">
    <property type="entry name" value="G_DYNAMIN_dom"/>
</dbReference>
<feature type="coiled-coil region" evidence="19">
    <location>
        <begin position="268"/>
        <end position="306"/>
    </location>
</feature>
<evidence type="ECO:0000256" key="4">
    <source>
        <dbReference type="ARBA" id="ARBA00022692"/>
    </source>
</evidence>
<keyword evidence="15" id="KW-0472">Membrane</keyword>
<organism evidence="21 22">
    <name type="scientific">Plakobranchus ocellatus</name>
    <dbReference type="NCBI Taxonomy" id="259542"/>
    <lineage>
        <taxon>Eukaryota</taxon>
        <taxon>Metazoa</taxon>
        <taxon>Spiralia</taxon>
        <taxon>Lophotrochozoa</taxon>
        <taxon>Mollusca</taxon>
        <taxon>Gastropoda</taxon>
        <taxon>Heterobranchia</taxon>
        <taxon>Euthyneura</taxon>
        <taxon>Panpulmonata</taxon>
        <taxon>Sacoglossa</taxon>
        <taxon>Placobranchoidea</taxon>
        <taxon>Plakobranchidae</taxon>
        <taxon>Plakobranchus</taxon>
    </lineage>
</organism>
<dbReference type="InterPro" id="IPR045817">
    <property type="entry name" value="OPA1_C"/>
</dbReference>
<comment type="catalytic activity">
    <reaction evidence="18">
        <text>GTP + H2O = GDP + phosphate + H(+)</text>
        <dbReference type="Rhea" id="RHEA:19669"/>
        <dbReference type="ChEBI" id="CHEBI:15377"/>
        <dbReference type="ChEBI" id="CHEBI:15378"/>
        <dbReference type="ChEBI" id="CHEBI:37565"/>
        <dbReference type="ChEBI" id="CHEBI:43474"/>
        <dbReference type="ChEBI" id="CHEBI:58189"/>
        <dbReference type="EC" id="3.6.5.5"/>
    </reaction>
</comment>
<dbReference type="GO" id="GO:0003924">
    <property type="term" value="F:GTPase activity"/>
    <property type="evidence" value="ECO:0007669"/>
    <property type="project" value="InterPro"/>
</dbReference>
<keyword evidence="11 19" id="KW-0175">Coiled coil</keyword>
<evidence type="ECO:0000256" key="9">
    <source>
        <dbReference type="ARBA" id="ARBA00022946"/>
    </source>
</evidence>
<gene>
    <name evidence="21" type="ORF">PoB_006247900</name>
</gene>
<dbReference type="PANTHER" id="PTHR11566">
    <property type="entry name" value="DYNAMIN"/>
    <property type="match status" value="1"/>
</dbReference>
<dbReference type="GO" id="GO:0005525">
    <property type="term" value="F:GTP binding"/>
    <property type="evidence" value="ECO:0007669"/>
    <property type="project" value="UniProtKB-KW"/>
</dbReference>
<evidence type="ECO:0000256" key="12">
    <source>
        <dbReference type="ARBA" id="ARBA00023121"/>
    </source>
</evidence>
<evidence type="ECO:0000256" key="2">
    <source>
        <dbReference type="ARBA" id="ARBA00004569"/>
    </source>
</evidence>
<keyword evidence="8" id="KW-0378">Hydrolase</keyword>
<keyword evidence="10" id="KW-1133">Transmembrane helix</keyword>
<evidence type="ECO:0000256" key="17">
    <source>
        <dbReference type="ARBA" id="ARBA00044791"/>
    </source>
</evidence>
<keyword evidence="7" id="KW-0999">Mitochondrion inner membrane</keyword>
<dbReference type="SMART" id="SM00053">
    <property type="entry name" value="DYNc"/>
    <property type="match status" value="1"/>
</dbReference>
<dbReference type="GO" id="GO:0006897">
    <property type="term" value="P:endocytosis"/>
    <property type="evidence" value="ECO:0007669"/>
    <property type="project" value="TreeGrafter"/>
</dbReference>
<dbReference type="Gene3D" id="3.40.50.300">
    <property type="entry name" value="P-loop containing nucleotide triphosphate hydrolases"/>
    <property type="match status" value="1"/>
</dbReference>
<dbReference type="EMBL" id="BLXT01007037">
    <property type="protein sequence ID" value="GFO35974.1"/>
    <property type="molecule type" value="Genomic_DNA"/>
</dbReference>
<keyword evidence="9" id="KW-0809">Transit peptide</keyword>
<evidence type="ECO:0000256" key="18">
    <source>
        <dbReference type="ARBA" id="ARBA00048040"/>
    </source>
</evidence>
<dbReference type="AlphaFoldDB" id="A0AAV4CVQ1"/>
<dbReference type="SUPFAM" id="SSF52540">
    <property type="entry name" value="P-loop containing nucleoside triphosphate hydrolases"/>
    <property type="match status" value="1"/>
</dbReference>
<evidence type="ECO:0000256" key="1">
    <source>
        <dbReference type="ARBA" id="ARBA00004434"/>
    </source>
</evidence>
<dbReference type="PANTHER" id="PTHR11566:SF67">
    <property type="entry name" value="DYNAMIN-LIKE 120 KDA PROTEIN, MITOCHONDRIAL"/>
    <property type="match status" value="1"/>
</dbReference>
<dbReference type="Pfam" id="PF00350">
    <property type="entry name" value="Dynamin_N"/>
    <property type="match status" value="1"/>
</dbReference>
<dbReference type="Pfam" id="PF19434">
    <property type="entry name" value="OPA1_C"/>
    <property type="match status" value="1"/>
</dbReference>
<dbReference type="GO" id="GO:0005743">
    <property type="term" value="C:mitochondrial inner membrane"/>
    <property type="evidence" value="ECO:0007669"/>
    <property type="project" value="UniProtKB-SubCell"/>
</dbReference>
<keyword evidence="13" id="KW-0496">Mitochondrion</keyword>
<proteinExistence type="predicted"/>
<dbReference type="GO" id="GO:0016559">
    <property type="term" value="P:peroxisome fission"/>
    <property type="evidence" value="ECO:0007669"/>
    <property type="project" value="TreeGrafter"/>
</dbReference>
<reference evidence="21 22" key="1">
    <citation type="journal article" date="2021" name="Elife">
        <title>Chloroplast acquisition without the gene transfer in kleptoplastic sea slugs, Plakobranchus ocellatus.</title>
        <authorList>
            <person name="Maeda T."/>
            <person name="Takahashi S."/>
            <person name="Yoshida T."/>
            <person name="Shimamura S."/>
            <person name="Takaki Y."/>
            <person name="Nagai Y."/>
            <person name="Toyoda A."/>
            <person name="Suzuki Y."/>
            <person name="Arimoto A."/>
            <person name="Ishii H."/>
            <person name="Satoh N."/>
            <person name="Nishiyama T."/>
            <person name="Hasebe M."/>
            <person name="Maruyama T."/>
            <person name="Minagawa J."/>
            <person name="Obokata J."/>
            <person name="Shigenobu S."/>
        </authorList>
    </citation>
    <scope>NUCLEOTIDE SEQUENCE [LARGE SCALE GENOMIC DNA]</scope>
</reference>
<evidence type="ECO:0000256" key="3">
    <source>
        <dbReference type="ARBA" id="ARBA00011980"/>
    </source>
</evidence>
<comment type="subcellular location">
    <subcellularLocation>
        <location evidence="1">Mitochondrion inner membrane</location>
        <topology evidence="1">Single-pass membrane protein</topology>
    </subcellularLocation>
    <subcellularLocation>
        <location evidence="2">Mitochondrion intermembrane space</location>
    </subcellularLocation>
</comment>
<evidence type="ECO:0000256" key="8">
    <source>
        <dbReference type="ARBA" id="ARBA00022801"/>
    </source>
</evidence>
<dbReference type="GO" id="GO:0005758">
    <property type="term" value="C:mitochondrial intermembrane space"/>
    <property type="evidence" value="ECO:0007669"/>
    <property type="project" value="UniProtKB-SubCell"/>
</dbReference>
<evidence type="ECO:0000256" key="16">
    <source>
        <dbReference type="ARBA" id="ARBA00023157"/>
    </source>
</evidence>
<keyword evidence="4" id="KW-0812">Transmembrane</keyword>
<evidence type="ECO:0000259" key="20">
    <source>
        <dbReference type="PROSITE" id="PS51718"/>
    </source>
</evidence>
<evidence type="ECO:0000256" key="6">
    <source>
        <dbReference type="ARBA" id="ARBA00022741"/>
    </source>
</evidence>
<dbReference type="GO" id="GO:0000266">
    <property type="term" value="P:mitochondrial fission"/>
    <property type="evidence" value="ECO:0007669"/>
    <property type="project" value="TreeGrafter"/>
</dbReference>
<dbReference type="GO" id="GO:0048312">
    <property type="term" value="P:intracellular distribution of mitochondria"/>
    <property type="evidence" value="ECO:0007669"/>
    <property type="project" value="TreeGrafter"/>
</dbReference>
<dbReference type="PROSITE" id="PS51718">
    <property type="entry name" value="G_DYNAMIN_2"/>
    <property type="match status" value="1"/>
</dbReference>
<accession>A0AAV4CVQ1</accession>
<feature type="domain" description="Dynamin-type G" evidence="20">
    <location>
        <begin position="339"/>
        <end position="615"/>
    </location>
</feature>
<keyword evidence="16" id="KW-1015">Disulfide bond</keyword>
<dbReference type="PRINTS" id="PR00195">
    <property type="entry name" value="DYNAMIN"/>
</dbReference>
<evidence type="ECO:0000256" key="15">
    <source>
        <dbReference type="ARBA" id="ARBA00023136"/>
    </source>
</evidence>
<dbReference type="GO" id="GO:0008053">
    <property type="term" value="P:mitochondrial fusion"/>
    <property type="evidence" value="ECO:0007669"/>
    <property type="project" value="TreeGrafter"/>
</dbReference>
<name>A0AAV4CVQ1_9GAST</name>
<evidence type="ECO:0000313" key="22">
    <source>
        <dbReference type="Proteomes" id="UP000735302"/>
    </source>
</evidence>
<keyword evidence="22" id="KW-1185">Reference proteome</keyword>
<evidence type="ECO:0000256" key="13">
    <source>
        <dbReference type="ARBA" id="ARBA00023128"/>
    </source>
</evidence>
<evidence type="ECO:0000313" key="21">
    <source>
        <dbReference type="EMBL" id="GFO35974.1"/>
    </source>
</evidence>
<dbReference type="InterPro" id="IPR027417">
    <property type="entry name" value="P-loop_NTPase"/>
</dbReference>
<dbReference type="InterPro" id="IPR045063">
    <property type="entry name" value="Dynamin_N"/>
</dbReference>
<dbReference type="CDD" id="cd08771">
    <property type="entry name" value="DLP_1"/>
    <property type="match status" value="1"/>
</dbReference>
<dbReference type="EC" id="3.6.5.5" evidence="3"/>
<dbReference type="FunFam" id="3.40.50.300:FF:000171">
    <property type="entry name" value="Dynamin-like 120 kDa protein, mitochondrial"/>
    <property type="match status" value="1"/>
</dbReference>
<comment type="caution">
    <text evidence="21">The sequence shown here is derived from an EMBL/GenBank/DDBJ whole genome shotgun (WGS) entry which is preliminary data.</text>
</comment>
<sequence length="1015" mass="116538">MILLSGHFGPACRFITKDLNGQLLSKGRRGNHVTVAASNSSMLGSHNSSVAVHTNILTPGQLARLHVRQIHQHKVSIRPRPLLGSNGSLAVGGHREMSSLVRIVGGLTRFLKIRYLVLFGGAGGGYAASQQIEKIKSYVPDVEWLKEFLPDSDTFSKWTPDWQQWEFRQNAATSLARFRERVQEQMPEKGWLKSKLEELPDAQAKMAEFREKMKAQMPEDFSLTILEGLRPHQLVTNTRAKESDAASFNITAAKLASASSSEDKQVTRQKIQEEVMDIQLRYQREIERLEKDNRELRKQLLLKEQKSGGRTRAMKKSLIDMYSEVLDELNQFDSSYNTQDNLPRVVVVGDQSSGKTSVLEMIAQARIFPRGSGQMMTRSPVKVTLSEGPYHVAQFRDSGREFDLTKEPDLAALRKEVELRMKASVQAGQTVSNKCISMSVKGPGLQRMVLVDLPGIISTVTSEMSPDTRDSIRNMCRQYMENPNSIILCIQDGSLDAERSNVTDLVSSMDPAGKRTIFVLTKVDMAEASLYDPERIKSILDGRLFPMKALGYFAVVTGKGNQNDSINAIKAYEEQFFRSSRLFKDGVLKPTQMTTQNLSMAVSETFWKMVKETVEQQADAFKATRFNLETEWKNTYPRIRELDRDELFEKCKGEILDELINLSQVTAKEWEEAFQKRLWEKAGSFIIENVYLPAAQARDTGTFNTTVDIKLRQWADIQLPKKCVEIGWDTLHEQFGVLLEQSKKHKDYDELFDPLKAAVVQMTRNKHQWEGKAEDSLRVIQINTLEDRSVHDKEQWDKAVKFMEETMKRQLEQTEKELETMTGPGVISQWLKWSRRSEDHVRVLSVKNELEKLLSSDPEHKAHLAADELTTVRRNLLHQNVEVDGELIRETWYHIYRRHFYKRAVQQAADCKKGFYYYQRGFQDTELNCNAVVLFWRLQRMLHVTSNALRQQVVNNEARRLERIIKEVLDELGEDKLVLQNLLTGRRVILAEELKKVRQIQDKLEEFIQALNQEK</sequence>
<evidence type="ECO:0000256" key="19">
    <source>
        <dbReference type="SAM" id="Coils"/>
    </source>
</evidence>
<dbReference type="Proteomes" id="UP000735302">
    <property type="component" value="Unassembled WGS sequence"/>
</dbReference>
<dbReference type="GO" id="GO:0006915">
    <property type="term" value="P:apoptotic process"/>
    <property type="evidence" value="ECO:0007669"/>
    <property type="project" value="UniProtKB-KW"/>
</dbReference>
<keyword evidence="6" id="KW-0547">Nucleotide-binding</keyword>
<evidence type="ECO:0000256" key="7">
    <source>
        <dbReference type="ARBA" id="ARBA00022792"/>
    </source>
</evidence>
<keyword evidence="5" id="KW-0053">Apoptosis</keyword>
<keyword evidence="14" id="KW-0342">GTP-binding</keyword>
<evidence type="ECO:0000256" key="5">
    <source>
        <dbReference type="ARBA" id="ARBA00022703"/>
    </source>
</evidence>
<dbReference type="GO" id="GO:0008289">
    <property type="term" value="F:lipid binding"/>
    <property type="evidence" value="ECO:0007669"/>
    <property type="project" value="UniProtKB-KW"/>
</dbReference>
<dbReference type="GO" id="GO:0005874">
    <property type="term" value="C:microtubule"/>
    <property type="evidence" value="ECO:0007669"/>
    <property type="project" value="TreeGrafter"/>
</dbReference>
<protein>
    <recommendedName>
        <fullName evidence="17">Dynamin-like GTPase OPA1, mitochondrial</fullName>
        <ecNumber evidence="3">3.6.5.5</ecNumber>
    </recommendedName>
</protein>
<dbReference type="InterPro" id="IPR001401">
    <property type="entry name" value="Dynamin_GTPase"/>
</dbReference>
<evidence type="ECO:0000256" key="11">
    <source>
        <dbReference type="ARBA" id="ARBA00023054"/>
    </source>
</evidence>
<dbReference type="GO" id="GO:0008017">
    <property type="term" value="F:microtubule binding"/>
    <property type="evidence" value="ECO:0007669"/>
    <property type="project" value="TreeGrafter"/>
</dbReference>